<dbReference type="Gene3D" id="3.30.230.10">
    <property type="match status" value="1"/>
</dbReference>
<dbReference type="AlphaFoldDB" id="A0ABD3SBE1"/>
<feature type="region of interest" description="Disordered" evidence="8">
    <location>
        <begin position="377"/>
        <end position="398"/>
    </location>
</feature>
<dbReference type="SUPFAM" id="SSF50447">
    <property type="entry name" value="Translation proteins"/>
    <property type="match status" value="1"/>
</dbReference>
<evidence type="ECO:0000313" key="11">
    <source>
        <dbReference type="Proteomes" id="UP001530377"/>
    </source>
</evidence>
<dbReference type="GO" id="GO:0005525">
    <property type="term" value="F:GTP binding"/>
    <property type="evidence" value="ECO:0007669"/>
    <property type="project" value="UniProtKB-KW"/>
</dbReference>
<dbReference type="FunFam" id="3.30.70.870:FF:000002">
    <property type="entry name" value="Translation elongation factor 2"/>
    <property type="match status" value="1"/>
</dbReference>
<dbReference type="InterPro" id="IPR005517">
    <property type="entry name" value="Transl_elong_EFG/EF2_IV"/>
</dbReference>
<feature type="compositionally biased region" description="Basic and acidic residues" evidence="8">
    <location>
        <begin position="26"/>
        <end position="37"/>
    </location>
</feature>
<evidence type="ECO:0000256" key="1">
    <source>
        <dbReference type="ARBA" id="ARBA00004123"/>
    </source>
</evidence>
<keyword evidence="7" id="KW-0539">Nucleus</keyword>
<dbReference type="CDD" id="cd04098">
    <property type="entry name" value="eEF2_C_snRNP"/>
    <property type="match status" value="1"/>
</dbReference>
<dbReference type="Proteomes" id="UP001530377">
    <property type="component" value="Unassembled WGS sequence"/>
</dbReference>
<dbReference type="Pfam" id="PF03144">
    <property type="entry name" value="GTP_EFTU_D2"/>
    <property type="match status" value="1"/>
</dbReference>
<dbReference type="PANTHER" id="PTHR42908">
    <property type="entry name" value="TRANSLATION ELONGATION FACTOR-RELATED"/>
    <property type="match status" value="1"/>
</dbReference>
<comment type="subcellular location">
    <subcellularLocation>
        <location evidence="1">Nucleus</location>
    </subcellularLocation>
    <subcellularLocation>
        <location evidence="2">Plastid</location>
        <location evidence="2">Chloroplast</location>
    </subcellularLocation>
</comment>
<dbReference type="GO" id="GO:0008380">
    <property type="term" value="P:RNA splicing"/>
    <property type="evidence" value="ECO:0007669"/>
    <property type="project" value="UniProtKB-KW"/>
</dbReference>
<evidence type="ECO:0000256" key="4">
    <source>
        <dbReference type="ARBA" id="ARBA00022741"/>
    </source>
</evidence>
<evidence type="ECO:0000259" key="9">
    <source>
        <dbReference type="PROSITE" id="PS51722"/>
    </source>
</evidence>
<dbReference type="SMART" id="SM00889">
    <property type="entry name" value="EFG_IV"/>
    <property type="match status" value="1"/>
</dbReference>
<dbReference type="InterPro" id="IPR031950">
    <property type="entry name" value="EFTUD2_N"/>
</dbReference>
<keyword evidence="6" id="KW-0508">mRNA splicing</keyword>
<dbReference type="InterPro" id="IPR027417">
    <property type="entry name" value="P-loop_NTPase"/>
</dbReference>
<evidence type="ECO:0000256" key="2">
    <source>
        <dbReference type="ARBA" id="ARBA00004229"/>
    </source>
</evidence>
<dbReference type="CDD" id="cd01683">
    <property type="entry name" value="EF2_IV_snRNP"/>
    <property type="match status" value="1"/>
</dbReference>
<evidence type="ECO:0000256" key="7">
    <source>
        <dbReference type="ARBA" id="ARBA00023242"/>
    </source>
</evidence>
<dbReference type="GO" id="GO:0006397">
    <property type="term" value="P:mRNA processing"/>
    <property type="evidence" value="ECO:0007669"/>
    <property type="project" value="UniProtKB-KW"/>
</dbReference>
<dbReference type="PROSITE" id="PS51722">
    <property type="entry name" value="G_TR_2"/>
    <property type="match status" value="1"/>
</dbReference>
<feature type="region of interest" description="Disordered" evidence="8">
    <location>
        <begin position="1"/>
        <end position="48"/>
    </location>
</feature>
<evidence type="ECO:0000256" key="5">
    <source>
        <dbReference type="ARBA" id="ARBA00023134"/>
    </source>
</evidence>
<dbReference type="Pfam" id="PF00679">
    <property type="entry name" value="EFG_C"/>
    <property type="match status" value="1"/>
</dbReference>
<sequence>DSSGDDDENSPDDASDVSADDDDDVSRDGGGRADGRLVVRGGDNGGAGLGTAPGVSAIILHEDKVHYPTAEEVYGDGVRTAVLDEDAMDLDQPIVEPVRRKTFSLVIDEDEEREAYGGDMIRSSSSGGVNGKAGGVGEGDLVSDRYLASLVANETTRTRRCLALVGHLHTGKTTFVDLLIEQTKVPFSKGFGIYGPRASLESHRGGGPRITDTLQSEQDRQISIKSCPATLCLPDTRGKTYALTLIDCPGHANFHDESVASLRVADGAALMVDAVEGIMLHTEMLLRQIISEGLPLVLVINKIDRLILELKLPPEDMYHKLRNVIDSVNAFVGHQSNGRYPRLSPERGNVVFASSMHGYAFTLESFATQYLDHLGEGGGDEDAHVDGPSFDNKSDGGLGRNLTPEGFARRLWGNAYLDPRSKTFRRRAGDCGSDPTTSSSPRRTFVQYVLEPLYKMYALTVGESERDVERAFRSLGVLLGKEQLRASARPLIRAAFRKYFGTSTGFVDTVVRHLPSPAAASKGKVSRCYSGPLSSRTVTSMIKCDSHGPLVIHVAKLYAEPDGRSFSAFGRIYSGTVKPGDRVKVLGEAYTPDDDEDMAFATVSNVWIPRGRSRTEVMMARAGNWVLLGGVDADIVKTATIVGAGTSNFGGDDGDGEIHIFSPLKFPQAGGESTMKLAVEPLNPAELPKMVEGLRRVSKSYPMSFTRVEESGEHVLFGVGELYLDCVMHDLRTVYSDIEVKVADPVVGFRETIAETSSVKCFSQTANKRNKLTFIAEPLDDGLAEKLESGKVDLNWDNRKLGRFFQSKYDWDLLSSRSVWAFGSSPTHGTNILMDDTLPSEVDKTMLNSCKPSIVQGFQWATREGPLCEEPVRSTKVKILDVALADNAIHRGGGQLIPTARKTVHSALLTASPRLMEPWYRLQIQCPGDIVSAIQPVLSKRRGHIVQDKPIPGSPLYSVKAFLPVLDSFGFETDLRTFTQGQAMVHSVFDHWAIVPGDPLDKSIILHPLEPSPPHCLARDFLVKTRRRKGLSDDVSISKFFDEGMRAQLLQSTADGVALTNQVG</sequence>
<dbReference type="InterPro" id="IPR014721">
    <property type="entry name" value="Ribsml_uS5_D2-typ_fold_subgr"/>
</dbReference>
<dbReference type="InterPro" id="IPR000640">
    <property type="entry name" value="EFG_V-like"/>
</dbReference>
<dbReference type="SMART" id="SM00838">
    <property type="entry name" value="EFG_C"/>
    <property type="match status" value="1"/>
</dbReference>
<dbReference type="InterPro" id="IPR035655">
    <property type="entry name" value="U5-116kDa_C"/>
</dbReference>
<dbReference type="SUPFAM" id="SSF54980">
    <property type="entry name" value="EF-G C-terminal domain-like"/>
    <property type="match status" value="2"/>
</dbReference>
<dbReference type="FunFam" id="3.30.230.10:FF:000009">
    <property type="entry name" value="116 kDa U5 small nuclear ribonucleoprotein component"/>
    <property type="match status" value="1"/>
</dbReference>
<evidence type="ECO:0000256" key="3">
    <source>
        <dbReference type="ARBA" id="ARBA00022664"/>
    </source>
</evidence>
<dbReference type="InterPro" id="IPR000795">
    <property type="entry name" value="T_Tr_GTP-bd_dom"/>
</dbReference>
<dbReference type="Gene3D" id="3.30.70.870">
    <property type="entry name" value="Elongation Factor G (Translational Gtpase), domain 3"/>
    <property type="match status" value="1"/>
</dbReference>
<dbReference type="FunFam" id="2.40.30.10:FF:000029">
    <property type="entry name" value="116 kDa U5 small nuclear ribonucleoprotein component"/>
    <property type="match status" value="1"/>
</dbReference>
<dbReference type="Pfam" id="PF00009">
    <property type="entry name" value="GTP_EFTU"/>
    <property type="match status" value="1"/>
</dbReference>
<dbReference type="InterPro" id="IPR020568">
    <property type="entry name" value="Ribosomal_Su5_D2-typ_SF"/>
</dbReference>
<dbReference type="SUPFAM" id="SSF52540">
    <property type="entry name" value="P-loop containing nucleoside triphosphate hydrolases"/>
    <property type="match status" value="1"/>
</dbReference>
<reference evidence="10 11" key="1">
    <citation type="submission" date="2024-10" db="EMBL/GenBank/DDBJ databases">
        <title>Updated reference genomes for cyclostephanoid diatoms.</title>
        <authorList>
            <person name="Roberts W.R."/>
            <person name="Alverson A.J."/>
        </authorList>
    </citation>
    <scope>NUCLEOTIDE SEQUENCE [LARGE SCALE GENOMIC DNA]</scope>
    <source>
        <strain evidence="10 11">AJA228-03</strain>
    </source>
</reference>
<keyword evidence="3" id="KW-0507">mRNA processing</keyword>
<comment type="caution">
    <text evidence="10">The sequence shown here is derived from an EMBL/GenBank/DDBJ whole genome shotgun (WGS) entry which is preliminary data.</text>
</comment>
<accession>A0ABD3SBE1</accession>
<dbReference type="Pfam" id="PF16004">
    <property type="entry name" value="EFTUD2"/>
    <property type="match status" value="1"/>
</dbReference>
<dbReference type="PANTHER" id="PTHR42908:SF6">
    <property type="entry name" value="116 KDA U5 SMALL NUCLEAR RIBONUCLEOPROTEIN COMPONENT"/>
    <property type="match status" value="1"/>
</dbReference>
<feature type="domain" description="Tr-type G" evidence="9">
    <location>
        <begin position="157"/>
        <end position="393"/>
    </location>
</feature>
<dbReference type="GO" id="GO:0005681">
    <property type="term" value="C:spliceosomal complex"/>
    <property type="evidence" value="ECO:0007669"/>
    <property type="project" value="UniProtKB-KW"/>
</dbReference>
<keyword evidence="5" id="KW-0342">GTP-binding</keyword>
<feature type="compositionally biased region" description="Acidic residues" evidence="8">
    <location>
        <begin position="1"/>
        <end position="25"/>
    </location>
</feature>
<dbReference type="InterPro" id="IPR009000">
    <property type="entry name" value="Transl_B-barrel_sf"/>
</dbReference>
<dbReference type="Gene3D" id="3.40.50.300">
    <property type="entry name" value="P-loop containing nucleotide triphosphate hydrolases"/>
    <property type="match status" value="1"/>
</dbReference>
<dbReference type="Gene3D" id="3.30.70.240">
    <property type="match status" value="1"/>
</dbReference>
<dbReference type="FunFam" id="3.30.70.240:FF:000004">
    <property type="entry name" value="116 kDa U5 small nuclear ribonucleoprotein"/>
    <property type="match status" value="1"/>
</dbReference>
<keyword evidence="11" id="KW-1185">Reference proteome</keyword>
<dbReference type="SUPFAM" id="SSF54211">
    <property type="entry name" value="Ribosomal protein S5 domain 2-like"/>
    <property type="match status" value="1"/>
</dbReference>
<organism evidence="10 11">
    <name type="scientific">Cyclostephanos tholiformis</name>
    <dbReference type="NCBI Taxonomy" id="382380"/>
    <lineage>
        <taxon>Eukaryota</taxon>
        <taxon>Sar</taxon>
        <taxon>Stramenopiles</taxon>
        <taxon>Ochrophyta</taxon>
        <taxon>Bacillariophyta</taxon>
        <taxon>Coscinodiscophyceae</taxon>
        <taxon>Thalassiosirophycidae</taxon>
        <taxon>Stephanodiscales</taxon>
        <taxon>Stephanodiscaceae</taxon>
        <taxon>Cyclostephanos</taxon>
    </lineage>
</organism>
<dbReference type="FunFam" id="3.40.50.300:FF:000646">
    <property type="entry name" value="U5 small nuclear ribonucleoprotein component"/>
    <property type="match status" value="1"/>
</dbReference>
<dbReference type="PRINTS" id="PR00315">
    <property type="entry name" value="ELONGATNFCT"/>
</dbReference>
<protein>
    <recommendedName>
        <fullName evidence="9">Tr-type G domain-containing protein</fullName>
    </recommendedName>
</protein>
<evidence type="ECO:0000313" key="10">
    <source>
        <dbReference type="EMBL" id="KAL3821741.1"/>
    </source>
</evidence>
<name>A0ABD3SBE1_9STRA</name>
<proteinExistence type="predicted"/>
<evidence type="ECO:0000256" key="8">
    <source>
        <dbReference type="SAM" id="MobiDB-lite"/>
    </source>
</evidence>
<dbReference type="InterPro" id="IPR004161">
    <property type="entry name" value="EFTu-like_2"/>
</dbReference>
<gene>
    <name evidence="10" type="ORF">ACHAXA_008477</name>
</gene>
<dbReference type="Gene3D" id="2.40.30.10">
    <property type="entry name" value="Translation factors"/>
    <property type="match status" value="1"/>
</dbReference>
<dbReference type="EMBL" id="JALLPB020000086">
    <property type="protein sequence ID" value="KAL3821741.1"/>
    <property type="molecule type" value="Genomic_DNA"/>
</dbReference>
<keyword evidence="4" id="KW-0547">Nucleotide-binding</keyword>
<dbReference type="CDD" id="cd04090">
    <property type="entry name" value="EF2_II_snRNP"/>
    <property type="match status" value="1"/>
</dbReference>
<dbReference type="Pfam" id="PF03764">
    <property type="entry name" value="EFG_IV"/>
    <property type="match status" value="1"/>
</dbReference>
<dbReference type="InterPro" id="IPR035647">
    <property type="entry name" value="EFG_III/V"/>
</dbReference>
<feature type="non-terminal residue" evidence="10">
    <location>
        <position position="1"/>
    </location>
</feature>
<evidence type="ECO:0000256" key="6">
    <source>
        <dbReference type="ARBA" id="ARBA00023187"/>
    </source>
</evidence>
<dbReference type="GO" id="GO:0009507">
    <property type="term" value="C:chloroplast"/>
    <property type="evidence" value="ECO:0007669"/>
    <property type="project" value="UniProtKB-SubCell"/>
</dbReference>